<evidence type="ECO:0000313" key="1">
    <source>
        <dbReference type="EMBL" id="PKU36874.1"/>
    </source>
</evidence>
<dbReference type="EMBL" id="KZ507421">
    <property type="protein sequence ID" value="PKU36874.1"/>
    <property type="molecule type" value="Genomic_DNA"/>
</dbReference>
<sequence>MSCFLRSAQRLVVPALRRKDTLISRDLIAKSSVAAAKARGCPVITPTASNTLSEPSALVCSALCTLSVSCSVLTLGF</sequence>
<keyword evidence="2" id="KW-1185">Reference proteome</keyword>
<name>A0A2I0TST0_LIMLA</name>
<dbReference type="Proteomes" id="UP000233556">
    <property type="component" value="Unassembled WGS sequence"/>
</dbReference>
<dbReference type="AlphaFoldDB" id="A0A2I0TST0"/>
<dbReference type="OrthoDB" id="9378199at2759"/>
<evidence type="ECO:0000313" key="2">
    <source>
        <dbReference type="Proteomes" id="UP000233556"/>
    </source>
</evidence>
<reference evidence="2" key="2">
    <citation type="submission" date="2017-12" db="EMBL/GenBank/DDBJ databases">
        <title>Genome sequence of the Bar-tailed Godwit (Limosa lapponica baueri).</title>
        <authorList>
            <person name="Lima N.C.B."/>
            <person name="Parody-Merino A.M."/>
            <person name="Battley P.F."/>
            <person name="Fidler A.E."/>
            <person name="Prosdocimi F."/>
        </authorList>
    </citation>
    <scope>NUCLEOTIDE SEQUENCE [LARGE SCALE GENOMIC DNA]</scope>
</reference>
<protein>
    <submittedName>
        <fullName evidence="1">Uncharacterized protein</fullName>
    </submittedName>
</protein>
<reference evidence="2" key="1">
    <citation type="submission" date="2017-11" db="EMBL/GenBank/DDBJ databases">
        <authorList>
            <person name="Lima N.C."/>
            <person name="Parody-Merino A.M."/>
            <person name="Battley P.F."/>
            <person name="Fidler A.E."/>
            <person name="Prosdocimi F."/>
        </authorList>
    </citation>
    <scope>NUCLEOTIDE SEQUENCE [LARGE SCALE GENOMIC DNA]</scope>
</reference>
<gene>
    <name evidence="1" type="ORF">llap_12823</name>
</gene>
<proteinExistence type="predicted"/>
<accession>A0A2I0TST0</accession>
<organism evidence="1 2">
    <name type="scientific">Limosa lapponica baueri</name>
    <dbReference type="NCBI Taxonomy" id="1758121"/>
    <lineage>
        <taxon>Eukaryota</taxon>
        <taxon>Metazoa</taxon>
        <taxon>Chordata</taxon>
        <taxon>Craniata</taxon>
        <taxon>Vertebrata</taxon>
        <taxon>Euteleostomi</taxon>
        <taxon>Archelosauria</taxon>
        <taxon>Archosauria</taxon>
        <taxon>Dinosauria</taxon>
        <taxon>Saurischia</taxon>
        <taxon>Theropoda</taxon>
        <taxon>Coelurosauria</taxon>
        <taxon>Aves</taxon>
        <taxon>Neognathae</taxon>
        <taxon>Neoaves</taxon>
        <taxon>Charadriiformes</taxon>
        <taxon>Scolopacidae</taxon>
        <taxon>Limosa</taxon>
    </lineage>
</organism>